<protein>
    <submittedName>
        <fullName evidence="5">Uncharacterized protein</fullName>
    </submittedName>
</protein>
<evidence type="ECO:0000313" key="6">
    <source>
        <dbReference type="Proteomes" id="UP000006906"/>
    </source>
</evidence>
<keyword evidence="4" id="KW-0812">Transmembrane</keyword>
<dbReference type="GeneID" id="5724708"/>
<feature type="region of interest" description="Disordered" evidence="3">
    <location>
        <begin position="18"/>
        <end position="54"/>
    </location>
</feature>
<dbReference type="PANTHER" id="PTHR35482">
    <property type="entry name" value="CYTOCHROME C OXIDASE SUBUNIT"/>
    <property type="match status" value="1"/>
</dbReference>
<feature type="region of interest" description="Disordered" evidence="3">
    <location>
        <begin position="66"/>
        <end position="89"/>
    </location>
</feature>
<evidence type="ECO:0000256" key="4">
    <source>
        <dbReference type="SAM" id="Phobius"/>
    </source>
</evidence>
<organism evidence="5 6">
    <name type="scientific">Chlamydomonas reinhardtii</name>
    <name type="common">Chlamydomonas smithii</name>
    <dbReference type="NCBI Taxonomy" id="3055"/>
    <lineage>
        <taxon>Eukaryota</taxon>
        <taxon>Viridiplantae</taxon>
        <taxon>Chlorophyta</taxon>
        <taxon>core chlorophytes</taxon>
        <taxon>Chlorophyceae</taxon>
        <taxon>CS clade</taxon>
        <taxon>Chlamydomonadales</taxon>
        <taxon>Chlamydomonadaceae</taxon>
        <taxon>Chlamydomonas</taxon>
    </lineage>
</organism>
<feature type="repeat" description="TPR" evidence="1">
    <location>
        <begin position="390"/>
        <end position="423"/>
    </location>
</feature>
<dbReference type="OrthoDB" id="206869at2759"/>
<dbReference type="KEGG" id="cre:CHLRE_13g607900v5"/>
<dbReference type="PaxDb" id="3055-EDO99012"/>
<dbReference type="InParanoid" id="A0A2K3D1L6"/>
<dbReference type="Proteomes" id="UP000006906">
    <property type="component" value="Chromosome 13"/>
</dbReference>
<evidence type="ECO:0000256" key="2">
    <source>
        <dbReference type="SAM" id="Coils"/>
    </source>
</evidence>
<name>A0A2K3D1L6_CHLRE</name>
<feature type="region of interest" description="Disordered" evidence="3">
    <location>
        <begin position="341"/>
        <end position="361"/>
    </location>
</feature>
<feature type="transmembrane region" description="Helical" evidence="4">
    <location>
        <begin position="524"/>
        <end position="544"/>
    </location>
</feature>
<reference evidence="5 6" key="1">
    <citation type="journal article" date="2007" name="Science">
        <title>The Chlamydomonas genome reveals the evolution of key animal and plant functions.</title>
        <authorList>
            <person name="Merchant S.S."/>
            <person name="Prochnik S.E."/>
            <person name="Vallon O."/>
            <person name="Harris E.H."/>
            <person name="Karpowicz S.J."/>
            <person name="Witman G.B."/>
            <person name="Terry A."/>
            <person name="Salamov A."/>
            <person name="Fritz-Laylin L.K."/>
            <person name="Marechal-Drouard L."/>
            <person name="Marshall W.F."/>
            <person name="Qu L.H."/>
            <person name="Nelson D.R."/>
            <person name="Sanderfoot A.A."/>
            <person name="Spalding M.H."/>
            <person name="Kapitonov V.V."/>
            <person name="Ren Q."/>
            <person name="Ferris P."/>
            <person name="Lindquist E."/>
            <person name="Shapiro H."/>
            <person name="Lucas S.M."/>
            <person name="Grimwood J."/>
            <person name="Schmutz J."/>
            <person name="Cardol P."/>
            <person name="Cerutti H."/>
            <person name="Chanfreau G."/>
            <person name="Chen C.L."/>
            <person name="Cognat V."/>
            <person name="Croft M.T."/>
            <person name="Dent R."/>
            <person name="Dutcher S."/>
            <person name="Fernandez E."/>
            <person name="Fukuzawa H."/>
            <person name="Gonzalez-Ballester D."/>
            <person name="Gonzalez-Halphen D."/>
            <person name="Hallmann A."/>
            <person name="Hanikenne M."/>
            <person name="Hippler M."/>
            <person name="Inwood W."/>
            <person name="Jabbari K."/>
            <person name="Kalanon M."/>
            <person name="Kuras R."/>
            <person name="Lefebvre P.A."/>
            <person name="Lemaire S.D."/>
            <person name="Lobanov A.V."/>
            <person name="Lohr M."/>
            <person name="Manuell A."/>
            <person name="Meier I."/>
            <person name="Mets L."/>
            <person name="Mittag M."/>
            <person name="Mittelmeier T."/>
            <person name="Moroney J.V."/>
            <person name="Moseley J."/>
            <person name="Napoli C."/>
            <person name="Nedelcu A.M."/>
            <person name="Niyogi K."/>
            <person name="Novoselov S.V."/>
            <person name="Paulsen I.T."/>
            <person name="Pazour G."/>
            <person name="Purton S."/>
            <person name="Ral J.P."/>
            <person name="Riano-Pachon D.M."/>
            <person name="Riekhof W."/>
            <person name="Rymarquis L."/>
            <person name="Schroda M."/>
            <person name="Stern D."/>
            <person name="Umen J."/>
            <person name="Willows R."/>
            <person name="Wilson N."/>
            <person name="Zimmer S.L."/>
            <person name="Allmer J."/>
            <person name="Balk J."/>
            <person name="Bisova K."/>
            <person name="Chen C.J."/>
            <person name="Elias M."/>
            <person name="Gendler K."/>
            <person name="Hauser C."/>
            <person name="Lamb M.R."/>
            <person name="Ledford H."/>
            <person name="Long J.C."/>
            <person name="Minagawa J."/>
            <person name="Page M.D."/>
            <person name="Pan J."/>
            <person name="Pootakham W."/>
            <person name="Roje S."/>
            <person name="Rose A."/>
            <person name="Stahlberg E."/>
            <person name="Terauchi A.M."/>
            <person name="Yang P."/>
            <person name="Ball S."/>
            <person name="Bowler C."/>
            <person name="Dieckmann C.L."/>
            <person name="Gladyshev V.N."/>
            <person name="Green P."/>
            <person name="Jorgensen R."/>
            <person name="Mayfield S."/>
            <person name="Mueller-Roeber B."/>
            <person name="Rajamani S."/>
            <person name="Sayre R.T."/>
            <person name="Brokstein P."/>
            <person name="Dubchak I."/>
            <person name="Goodstein D."/>
            <person name="Hornick L."/>
            <person name="Huang Y.W."/>
            <person name="Jhaveri J."/>
            <person name="Luo Y."/>
            <person name="Martinez D."/>
            <person name="Ngau W.C."/>
            <person name="Otillar B."/>
            <person name="Poliakov A."/>
            <person name="Porter A."/>
            <person name="Szajkowski L."/>
            <person name="Werner G."/>
            <person name="Zhou K."/>
            <person name="Grigoriev I.V."/>
            <person name="Rokhsar D.S."/>
            <person name="Grossman A.R."/>
        </authorList>
    </citation>
    <scope>NUCLEOTIDE SEQUENCE [LARGE SCALE GENOMIC DNA]</scope>
    <source>
        <strain evidence="6">CC-503</strain>
    </source>
</reference>
<evidence type="ECO:0000313" key="5">
    <source>
        <dbReference type="EMBL" id="PNW74420.1"/>
    </source>
</evidence>
<keyword evidence="6" id="KW-1185">Reference proteome</keyword>
<keyword evidence="1" id="KW-0802">TPR repeat</keyword>
<dbReference type="InterPro" id="IPR019734">
    <property type="entry name" value="TPR_rpt"/>
</dbReference>
<dbReference type="EMBL" id="CM008974">
    <property type="protein sequence ID" value="PNW74420.1"/>
    <property type="molecule type" value="Genomic_DNA"/>
</dbReference>
<sequence>MLHWSKHSGWLCCHRGRARRPGAALRSSQEGPASSTTATTTEPAAAAPAAPSKDAILARIARAKKYKDSGSGEGDVAASQPGASPRAAPLPQVGPVKVDWGAMAAFLDAPVAAERGGGVPSGPVSYGGTAPQEDEASEAAARAEREARFMADTDSKDYMQMLLNSPMRSGAGSATRAADSLAGVLAERPQGASSDGAEDGEGGAISSELRMEEFTAAKEARLRALGGEIITRDLTYNPGPNVAVRVSMPGAGMMAGPEAQAEAEAKAEEARRIAEAEAAVTRAEEEARARAEAEAAAATAAAAAAAGVLVEDSASGGEEDVYKPKVSTWGMFPRPKDISEAYGGGRNLKPGQELETPKQKAERERSYAAALAAYKFKAGLEVDPEDEEKAAKVYEEGMEFFADGKLKAAYDKFEKAIALVPVKTKYGGLATLQKAIVLDSVGNHEAAQKLYKSIATHGVAQVSKKAKQMLFSFEAMDFMKADKFSYAVKKEEYDKYFRGAADRRKVYVASEEERQQDEANARTATLVALAVILGPVFAVGALALQR</sequence>
<accession>A0A2K3D1L6</accession>
<proteinExistence type="predicted"/>
<gene>
    <name evidence="5" type="ORF">CHLRE_13g607900v5</name>
</gene>
<dbReference type="Gramene" id="PNW74420">
    <property type="protein sequence ID" value="PNW74420"/>
    <property type="gene ID" value="CHLRE_13g607900v5"/>
</dbReference>
<dbReference type="PANTHER" id="PTHR35482:SF1">
    <property type="entry name" value="CYTOCHROME C OXIDASE SUBUNIT"/>
    <property type="match status" value="1"/>
</dbReference>
<dbReference type="PROSITE" id="PS50005">
    <property type="entry name" value="TPR"/>
    <property type="match status" value="1"/>
</dbReference>
<dbReference type="SUPFAM" id="SSF48452">
    <property type="entry name" value="TPR-like"/>
    <property type="match status" value="1"/>
</dbReference>
<dbReference type="RefSeq" id="XP_001699157.2">
    <property type="nucleotide sequence ID" value="XM_001699105.3"/>
</dbReference>
<dbReference type="InterPro" id="IPR011990">
    <property type="entry name" value="TPR-like_helical_dom_sf"/>
</dbReference>
<evidence type="ECO:0000256" key="3">
    <source>
        <dbReference type="SAM" id="MobiDB-lite"/>
    </source>
</evidence>
<keyword evidence="2" id="KW-0175">Coiled coil</keyword>
<keyword evidence="4" id="KW-1133">Transmembrane helix</keyword>
<feature type="coiled-coil region" evidence="2">
    <location>
        <begin position="266"/>
        <end position="293"/>
    </location>
</feature>
<dbReference type="AlphaFoldDB" id="A0A2K3D1L6"/>
<evidence type="ECO:0000256" key="1">
    <source>
        <dbReference type="PROSITE-ProRule" id="PRU00339"/>
    </source>
</evidence>
<feature type="compositionally biased region" description="Low complexity" evidence="3">
    <location>
        <begin position="21"/>
        <end position="52"/>
    </location>
</feature>
<dbReference type="Gene3D" id="1.25.40.10">
    <property type="entry name" value="Tetratricopeptide repeat domain"/>
    <property type="match status" value="1"/>
</dbReference>
<keyword evidence="4" id="KW-0472">Membrane</keyword>